<dbReference type="InterPro" id="IPR002344">
    <property type="entry name" value="Lupus_La"/>
</dbReference>
<dbReference type="Proteomes" id="UP000728032">
    <property type="component" value="Unassembled WGS sequence"/>
</dbReference>
<dbReference type="EMBL" id="CAJPVJ010015495">
    <property type="protein sequence ID" value="CAG2175840.1"/>
    <property type="molecule type" value="Genomic_DNA"/>
</dbReference>
<dbReference type="SMART" id="SM00715">
    <property type="entry name" value="LA"/>
    <property type="match status" value="1"/>
</dbReference>
<dbReference type="PANTHER" id="PTHR22792:SF166">
    <property type="entry name" value="LUPUS LA PROTEIN HOMOLOG"/>
    <property type="match status" value="1"/>
</dbReference>
<dbReference type="PROSITE" id="PS50961">
    <property type="entry name" value="HTH_LA"/>
    <property type="match status" value="1"/>
</dbReference>
<dbReference type="AlphaFoldDB" id="A0A7R9MEP4"/>
<dbReference type="GO" id="GO:0005634">
    <property type="term" value="C:nucleus"/>
    <property type="evidence" value="ECO:0007669"/>
    <property type="project" value="UniProtKB-SubCell"/>
</dbReference>
<proteinExistence type="predicted"/>
<dbReference type="GO" id="GO:0010494">
    <property type="term" value="C:cytoplasmic stress granule"/>
    <property type="evidence" value="ECO:0007669"/>
    <property type="project" value="TreeGrafter"/>
</dbReference>
<evidence type="ECO:0000256" key="2">
    <source>
        <dbReference type="ARBA" id="ARBA00022884"/>
    </source>
</evidence>
<dbReference type="InterPro" id="IPR036390">
    <property type="entry name" value="WH_DNA-bd_sf"/>
</dbReference>
<dbReference type="GO" id="GO:0005829">
    <property type="term" value="C:cytosol"/>
    <property type="evidence" value="ECO:0007669"/>
    <property type="project" value="TreeGrafter"/>
</dbReference>
<organism evidence="6">
    <name type="scientific">Oppiella nova</name>
    <dbReference type="NCBI Taxonomy" id="334625"/>
    <lineage>
        <taxon>Eukaryota</taxon>
        <taxon>Metazoa</taxon>
        <taxon>Ecdysozoa</taxon>
        <taxon>Arthropoda</taxon>
        <taxon>Chelicerata</taxon>
        <taxon>Arachnida</taxon>
        <taxon>Acari</taxon>
        <taxon>Acariformes</taxon>
        <taxon>Sarcoptiformes</taxon>
        <taxon>Oribatida</taxon>
        <taxon>Brachypylina</taxon>
        <taxon>Oppioidea</taxon>
        <taxon>Oppiidae</taxon>
        <taxon>Oppiella</taxon>
    </lineage>
</organism>
<evidence type="ECO:0000313" key="6">
    <source>
        <dbReference type="EMBL" id="CAD7658654.1"/>
    </source>
</evidence>
<dbReference type="PANTHER" id="PTHR22792">
    <property type="entry name" value="LUPUS LA PROTEIN-RELATED"/>
    <property type="match status" value="1"/>
</dbReference>
<dbReference type="SUPFAM" id="SSF46785">
    <property type="entry name" value="Winged helix' DNA-binding domain"/>
    <property type="match status" value="1"/>
</dbReference>
<dbReference type="InterPro" id="IPR036388">
    <property type="entry name" value="WH-like_DNA-bd_sf"/>
</dbReference>
<dbReference type="GO" id="GO:0045727">
    <property type="term" value="P:positive regulation of translation"/>
    <property type="evidence" value="ECO:0007669"/>
    <property type="project" value="TreeGrafter"/>
</dbReference>
<comment type="subcellular location">
    <subcellularLocation>
        <location evidence="1">Nucleus</location>
    </subcellularLocation>
</comment>
<feature type="domain" description="HTH La-type RNA-binding" evidence="5">
    <location>
        <begin position="2"/>
        <end position="97"/>
    </location>
</feature>
<sequence>MQPISDELNAKLCKQLEYYFSDYNLHTNAFIKDLITKDNGWIRFETLNTFNRLKQLVDNNSHELHEWFKNLTFNSDLIEVNVSDEKVRRRPDRPLPPIDEALKEYNERTVHLDGFPVGSAYEDLMQWLQTYGSVEYMEMRYKKTKTGQAFKGCLFCTYTYKSMADSVLNESETKFGDKEVLKENKSRYFERKHEFVAKCRAIRAEKKAERKASGEVMDTQLPEVVIPIRSTILKIKDYPKEMTFQEISEHFKPMATVKYVLKVEAMNSCFVRIHGKPDAEAVLTRMKVAGDDEDRDGFHRVS</sequence>
<accession>A0A7R9MEP4</accession>
<evidence type="ECO:0000256" key="4">
    <source>
        <dbReference type="PROSITE-ProRule" id="PRU00332"/>
    </source>
</evidence>
<dbReference type="PRINTS" id="PR00302">
    <property type="entry name" value="LUPUSLA"/>
</dbReference>
<dbReference type="InterPro" id="IPR035979">
    <property type="entry name" value="RBD_domain_sf"/>
</dbReference>
<feature type="non-terminal residue" evidence="6">
    <location>
        <position position="302"/>
    </location>
</feature>
<dbReference type="Pfam" id="PF05383">
    <property type="entry name" value="La"/>
    <property type="match status" value="1"/>
</dbReference>
<reference evidence="6" key="1">
    <citation type="submission" date="2020-11" db="EMBL/GenBank/DDBJ databases">
        <authorList>
            <person name="Tran Van P."/>
        </authorList>
    </citation>
    <scope>NUCLEOTIDE SEQUENCE</scope>
</reference>
<evidence type="ECO:0000259" key="5">
    <source>
        <dbReference type="PROSITE" id="PS50961"/>
    </source>
</evidence>
<dbReference type="InterPro" id="IPR006630">
    <property type="entry name" value="La_HTH"/>
</dbReference>
<dbReference type="Gene3D" id="1.10.10.10">
    <property type="entry name" value="Winged helix-like DNA-binding domain superfamily/Winged helix DNA-binding domain"/>
    <property type="match status" value="1"/>
</dbReference>
<keyword evidence="7" id="KW-1185">Reference proteome</keyword>
<dbReference type="InterPro" id="IPR012677">
    <property type="entry name" value="Nucleotide-bd_a/b_plait_sf"/>
</dbReference>
<keyword evidence="3" id="KW-0539">Nucleus</keyword>
<evidence type="ECO:0000256" key="1">
    <source>
        <dbReference type="ARBA" id="ARBA00004123"/>
    </source>
</evidence>
<dbReference type="GO" id="GO:1990904">
    <property type="term" value="C:ribonucleoprotein complex"/>
    <property type="evidence" value="ECO:0007669"/>
    <property type="project" value="InterPro"/>
</dbReference>
<dbReference type="InterPro" id="IPR045180">
    <property type="entry name" value="La_dom_prot"/>
</dbReference>
<protein>
    <recommendedName>
        <fullName evidence="5">HTH La-type RNA-binding domain-containing protein</fullName>
    </recommendedName>
</protein>
<dbReference type="GO" id="GO:0008033">
    <property type="term" value="P:tRNA processing"/>
    <property type="evidence" value="ECO:0007669"/>
    <property type="project" value="TreeGrafter"/>
</dbReference>
<dbReference type="SUPFAM" id="SSF54928">
    <property type="entry name" value="RNA-binding domain, RBD"/>
    <property type="match status" value="1"/>
</dbReference>
<dbReference type="EMBL" id="OC930320">
    <property type="protein sequence ID" value="CAD7658654.1"/>
    <property type="molecule type" value="Genomic_DNA"/>
</dbReference>
<dbReference type="Gene3D" id="3.30.70.330">
    <property type="match status" value="2"/>
</dbReference>
<keyword evidence="2 4" id="KW-0694">RNA-binding</keyword>
<gene>
    <name evidence="6" type="ORF">ONB1V03_LOCUS15275</name>
</gene>
<evidence type="ECO:0000256" key="3">
    <source>
        <dbReference type="ARBA" id="ARBA00023242"/>
    </source>
</evidence>
<dbReference type="GO" id="GO:0003729">
    <property type="term" value="F:mRNA binding"/>
    <property type="evidence" value="ECO:0007669"/>
    <property type="project" value="TreeGrafter"/>
</dbReference>
<evidence type="ECO:0000313" key="7">
    <source>
        <dbReference type="Proteomes" id="UP000728032"/>
    </source>
</evidence>
<dbReference type="OrthoDB" id="439993at2759"/>
<name>A0A7R9MEP4_9ACAR</name>